<evidence type="ECO:0000256" key="3">
    <source>
        <dbReference type="SAM" id="Phobius"/>
    </source>
</evidence>
<dbReference type="InterPro" id="IPR001623">
    <property type="entry name" value="DnaJ_domain"/>
</dbReference>
<dbReference type="Proteomes" id="UP000289784">
    <property type="component" value="Unassembled WGS sequence"/>
</dbReference>
<feature type="domain" description="J" evidence="4">
    <location>
        <begin position="6"/>
        <end position="65"/>
    </location>
</feature>
<evidence type="ECO:0000313" key="5">
    <source>
        <dbReference type="EMBL" id="RXR07146.1"/>
    </source>
</evidence>
<sequence>MLNPGEHYRLLNIGRNADRSEIKRSYARVLKTTRPDDDPLAFQRLQEAYAFCLAQLGRETDPRDHPAADSHVPLTAGRSAEQSGARLPEEPLATTHELSWTALQLAPRAALDVPGFQEELRQRMDGGKVSHLSRWLYEHEALYSIDLKMALRPAVAEVIARSPRAPTEDHCLPHVMAFFGLDKVDHDGLSEQLQHILADKQRQHAFDRALSRLRSSNKTWRERQIGLELTGPDSPQHRLLVTLVPGLPAQIGAAIHQLAQVAPNLQHPDLNLGNIAFWRQVLDANRLTRPRVVCVLLRTTVWPALFFGVVAAMAAPEDRRNVLLGGSICIAGAAAAWLAYALLRIGLRDINEKLAKHWRISSGTFSSLFCTFICVGVSWLPGLAFAGMAGMTFGYLRPLRGKTERMAALTVASVVVLSICMCICTTTLALELEAGQRFALAFTLASLPLPVWLWMEHSPRLARWSPLLLPVCAVVSLVAAVLV</sequence>
<keyword evidence="1" id="KW-0143">Chaperone</keyword>
<dbReference type="OrthoDB" id="5524449at2"/>
<keyword evidence="3" id="KW-0472">Membrane</keyword>
<feature type="region of interest" description="Disordered" evidence="2">
    <location>
        <begin position="60"/>
        <end position="86"/>
    </location>
</feature>
<proteinExistence type="predicted"/>
<keyword evidence="6" id="KW-1185">Reference proteome</keyword>
<evidence type="ECO:0000313" key="6">
    <source>
        <dbReference type="Proteomes" id="UP000289784"/>
    </source>
</evidence>
<dbReference type="RefSeq" id="WP_129469957.1">
    <property type="nucleotide sequence ID" value="NZ_SAWZ01000002.1"/>
</dbReference>
<name>A0A4Q1JWZ1_9GAMM</name>
<evidence type="ECO:0000256" key="2">
    <source>
        <dbReference type="SAM" id="MobiDB-lite"/>
    </source>
</evidence>
<gene>
    <name evidence="5" type="ORF">EPA99_04280</name>
</gene>
<feature type="transmembrane region" description="Helical" evidence="3">
    <location>
        <begin position="461"/>
        <end position="482"/>
    </location>
</feature>
<feature type="transmembrane region" description="Helical" evidence="3">
    <location>
        <begin position="295"/>
        <end position="316"/>
    </location>
</feature>
<feature type="transmembrane region" description="Helical" evidence="3">
    <location>
        <begin position="437"/>
        <end position="455"/>
    </location>
</feature>
<feature type="transmembrane region" description="Helical" evidence="3">
    <location>
        <begin position="364"/>
        <end position="386"/>
    </location>
</feature>
<feature type="transmembrane region" description="Helical" evidence="3">
    <location>
        <begin position="406"/>
        <end position="430"/>
    </location>
</feature>
<dbReference type="InterPro" id="IPR036869">
    <property type="entry name" value="J_dom_sf"/>
</dbReference>
<accession>A0A4Q1JWZ1</accession>
<evidence type="ECO:0000259" key="4">
    <source>
        <dbReference type="PROSITE" id="PS50076"/>
    </source>
</evidence>
<reference evidence="5 6" key="1">
    <citation type="submission" date="2019-01" db="EMBL/GenBank/DDBJ databases">
        <title>Pseudoxanthomonas composti sp. nov., isolated from compost.</title>
        <authorList>
            <person name="Yang G."/>
        </authorList>
    </citation>
    <scope>NUCLEOTIDE SEQUENCE [LARGE SCALE GENOMIC DNA]</scope>
    <source>
        <strain evidence="5 6">GSS15</strain>
    </source>
</reference>
<evidence type="ECO:0000256" key="1">
    <source>
        <dbReference type="ARBA" id="ARBA00023186"/>
    </source>
</evidence>
<feature type="transmembrane region" description="Helical" evidence="3">
    <location>
        <begin position="322"/>
        <end position="343"/>
    </location>
</feature>
<protein>
    <recommendedName>
        <fullName evidence="4">J domain-containing protein</fullName>
    </recommendedName>
</protein>
<organism evidence="5 6">
    <name type="scientific">Pseudoxanthomonas composti</name>
    <dbReference type="NCBI Taxonomy" id="2137479"/>
    <lineage>
        <taxon>Bacteria</taxon>
        <taxon>Pseudomonadati</taxon>
        <taxon>Pseudomonadota</taxon>
        <taxon>Gammaproteobacteria</taxon>
        <taxon>Lysobacterales</taxon>
        <taxon>Lysobacteraceae</taxon>
        <taxon>Pseudoxanthomonas</taxon>
    </lineage>
</organism>
<dbReference type="Gene3D" id="1.10.287.110">
    <property type="entry name" value="DnaJ domain"/>
    <property type="match status" value="1"/>
</dbReference>
<dbReference type="SUPFAM" id="SSF46565">
    <property type="entry name" value="Chaperone J-domain"/>
    <property type="match status" value="1"/>
</dbReference>
<dbReference type="CDD" id="cd06257">
    <property type="entry name" value="DnaJ"/>
    <property type="match status" value="1"/>
</dbReference>
<dbReference type="PROSITE" id="PS50076">
    <property type="entry name" value="DNAJ_2"/>
    <property type="match status" value="1"/>
</dbReference>
<keyword evidence="3" id="KW-0812">Transmembrane</keyword>
<comment type="caution">
    <text evidence="5">The sequence shown here is derived from an EMBL/GenBank/DDBJ whole genome shotgun (WGS) entry which is preliminary data.</text>
</comment>
<keyword evidence="3" id="KW-1133">Transmembrane helix</keyword>
<dbReference type="AlphaFoldDB" id="A0A4Q1JWZ1"/>
<dbReference type="EMBL" id="SAWZ01000002">
    <property type="protein sequence ID" value="RXR07146.1"/>
    <property type="molecule type" value="Genomic_DNA"/>
</dbReference>